<evidence type="ECO:0000256" key="7">
    <source>
        <dbReference type="ARBA" id="ARBA00023136"/>
    </source>
</evidence>
<feature type="transmembrane region" description="Helical" evidence="8">
    <location>
        <begin position="297"/>
        <end position="316"/>
    </location>
</feature>
<dbReference type="InterPro" id="IPR003804">
    <property type="entry name" value="Lactate_perm"/>
</dbReference>
<evidence type="ECO:0000256" key="4">
    <source>
        <dbReference type="ARBA" id="ARBA00022475"/>
    </source>
</evidence>
<organism evidence="9 11">
    <name type="scientific">Bacillus paralicheniformis</name>
    <dbReference type="NCBI Taxonomy" id="1648923"/>
    <lineage>
        <taxon>Bacteria</taxon>
        <taxon>Bacillati</taxon>
        <taxon>Bacillota</taxon>
        <taxon>Bacilli</taxon>
        <taxon>Bacillales</taxon>
        <taxon>Bacillaceae</taxon>
        <taxon>Bacillus</taxon>
    </lineage>
</organism>
<evidence type="ECO:0000313" key="10">
    <source>
        <dbReference type="EMBL" id="TWL37077.1"/>
    </source>
</evidence>
<dbReference type="EMBL" id="LKPO01000013">
    <property type="protein sequence ID" value="OLF93691.1"/>
    <property type="molecule type" value="Genomic_DNA"/>
</dbReference>
<feature type="transmembrane region" description="Helical" evidence="8">
    <location>
        <begin position="196"/>
        <end position="215"/>
    </location>
</feature>
<gene>
    <name evidence="9" type="ORF">B4121_2061</name>
    <name evidence="10" type="ORF">CHCC15381_1313</name>
</gene>
<comment type="similarity">
    <text evidence="2 8">Belongs to the lactate permease family.</text>
</comment>
<keyword evidence="5 8" id="KW-0812">Transmembrane</keyword>
<evidence type="ECO:0000256" key="1">
    <source>
        <dbReference type="ARBA" id="ARBA00004651"/>
    </source>
</evidence>
<keyword evidence="12" id="KW-1185">Reference proteome</keyword>
<reference evidence="9 11" key="1">
    <citation type="journal article" date="2016" name="Front. Microbiol.">
        <title>High-Level Heat Resistance of Spores of Bacillus amyloliquefaciens and Bacillus licheniformis Results from the Presence of a spoVA Operon in a Tn1546 Transposon.</title>
        <authorList>
            <person name="Berendsen E.M."/>
            <person name="Koning R.A."/>
            <person name="Boekhorst J."/>
            <person name="de Jong A."/>
            <person name="Kuipers O.P."/>
            <person name="Wells-Bennik M.H."/>
        </authorList>
    </citation>
    <scope>NUCLEOTIDE SEQUENCE [LARGE SCALE GENOMIC DNA]</scope>
    <source>
        <strain evidence="9 11">B4121</strain>
    </source>
</reference>
<dbReference type="Pfam" id="PF02652">
    <property type="entry name" value="Lactate_perm"/>
    <property type="match status" value="1"/>
</dbReference>
<evidence type="ECO:0000313" key="12">
    <source>
        <dbReference type="Proteomes" id="UP000429980"/>
    </source>
</evidence>
<comment type="caution">
    <text evidence="9">The sequence shown here is derived from an EMBL/GenBank/DDBJ whole genome shotgun (WGS) entry which is preliminary data.</text>
</comment>
<accession>A0A6I7TSB7</accession>
<dbReference type="NCBIfam" id="TIGR00795">
    <property type="entry name" value="lctP"/>
    <property type="match status" value="1"/>
</dbReference>
<proteinExistence type="inferred from homology"/>
<feature type="transmembrane region" description="Helical" evidence="8">
    <location>
        <begin position="401"/>
        <end position="422"/>
    </location>
</feature>
<feature type="transmembrane region" description="Helical" evidence="8">
    <location>
        <begin position="160"/>
        <end position="184"/>
    </location>
</feature>
<feature type="transmembrane region" description="Helical" evidence="8">
    <location>
        <begin position="523"/>
        <end position="542"/>
    </location>
</feature>
<evidence type="ECO:0000256" key="6">
    <source>
        <dbReference type="ARBA" id="ARBA00022989"/>
    </source>
</evidence>
<comment type="subcellular location">
    <subcellularLocation>
        <location evidence="1 8">Cell membrane</location>
        <topology evidence="1 8">Multi-pass membrane protein</topology>
    </subcellularLocation>
</comment>
<dbReference type="Proteomes" id="UP000185604">
    <property type="component" value="Unassembled WGS sequence"/>
</dbReference>
<keyword evidence="3 8" id="KW-0813">Transport</keyword>
<sequence length="543" mass="58057">MMKMWQQIYDPFGNLFISAFAAILPILFFLLALTVLKMKGIIASFLTLAVSFIVAVFFFHMPAAKAVSAVLLGIANGLWPIGYIVLMAVWLYKISVKTGKFKVIRASIAGISSDQRLQLLLIGFSFNAFLEGAAGFGVPIAISAVLLVELGFKPLKAASLCLIANAASGAFGAIGIPVITGAQMGGLTPVELSRTLALMLPFITFFVPFLLVFILDGFKGIRETLPALLVLSGSYTAVQTLTMIGLGPELADILAALISMGALALFLKKWQPRHIYRETGNEHEPAEKYHAADIMKAWSPFYILTAVIAVWSLPGFKGLFQEGGWLKQSTILFNMPFLHREVLKTPPIAPEPAPLDAVMKLDFISATGTAILIAVIFTIVLSRNISFRGGLSSLKETVKELWLPVLTICFVMGFANLANYAGLSSTIGLALAKAGDIFPFVSPVLGWIGVFITGSVVSNNALFGHLQAVTGAQIGTSSALLLAANTAGGVMAKLISPQSIAIATAAVQETGQESKLFSQTVKYSLILLFIICIWTFALSKLGI</sequence>
<evidence type="ECO:0000256" key="2">
    <source>
        <dbReference type="ARBA" id="ARBA00010100"/>
    </source>
</evidence>
<feature type="transmembrane region" description="Helical" evidence="8">
    <location>
        <begin position="41"/>
        <end position="59"/>
    </location>
</feature>
<feature type="transmembrane region" description="Helical" evidence="8">
    <location>
        <begin position="437"/>
        <end position="457"/>
    </location>
</feature>
<keyword evidence="4 8" id="KW-1003">Cell membrane</keyword>
<feature type="transmembrane region" description="Helical" evidence="8">
    <location>
        <begin position="363"/>
        <end position="381"/>
    </location>
</feature>
<comment type="function">
    <text evidence="8">Uptake of L-lactate across the membrane. Can also transport D-lactate and glycolate.</text>
</comment>
<dbReference type="PANTHER" id="PTHR30003:SF5">
    <property type="entry name" value="L-LACTATE PERMEASE"/>
    <property type="match status" value="1"/>
</dbReference>
<dbReference type="EMBL" id="NILF01000044">
    <property type="protein sequence ID" value="TWL37077.1"/>
    <property type="molecule type" value="Genomic_DNA"/>
</dbReference>
<evidence type="ECO:0000256" key="3">
    <source>
        <dbReference type="ARBA" id="ARBA00022448"/>
    </source>
</evidence>
<protein>
    <recommendedName>
        <fullName evidence="8">L-lactate permease</fullName>
    </recommendedName>
</protein>
<feature type="transmembrane region" description="Helical" evidence="8">
    <location>
        <begin position="227"/>
        <end position="244"/>
    </location>
</feature>
<evidence type="ECO:0000313" key="9">
    <source>
        <dbReference type="EMBL" id="OLF93691.1"/>
    </source>
</evidence>
<keyword evidence="7 8" id="KW-0472">Membrane</keyword>
<name>A0A6I7TSB7_9BACI</name>
<dbReference type="AlphaFoldDB" id="A0A6I7TSB7"/>
<dbReference type="GO" id="GO:0005886">
    <property type="term" value="C:plasma membrane"/>
    <property type="evidence" value="ECO:0007669"/>
    <property type="project" value="UniProtKB-SubCell"/>
</dbReference>
<feature type="transmembrane region" description="Helical" evidence="8">
    <location>
        <begin position="250"/>
        <end position="267"/>
    </location>
</feature>
<dbReference type="GO" id="GO:0015129">
    <property type="term" value="F:lactate transmembrane transporter activity"/>
    <property type="evidence" value="ECO:0007669"/>
    <property type="project" value="UniProtKB-UniRule"/>
</dbReference>
<feature type="transmembrane region" description="Helical" evidence="8">
    <location>
        <begin position="119"/>
        <end position="148"/>
    </location>
</feature>
<evidence type="ECO:0000256" key="5">
    <source>
        <dbReference type="ARBA" id="ARBA00022692"/>
    </source>
</evidence>
<evidence type="ECO:0000256" key="8">
    <source>
        <dbReference type="RuleBase" id="RU365092"/>
    </source>
</evidence>
<keyword evidence="6 8" id="KW-1133">Transmembrane helix</keyword>
<dbReference type="Proteomes" id="UP000429980">
    <property type="component" value="Unassembled WGS sequence"/>
</dbReference>
<feature type="transmembrane region" description="Helical" evidence="8">
    <location>
        <begin position="12"/>
        <end position="35"/>
    </location>
</feature>
<reference evidence="10 12" key="2">
    <citation type="submission" date="2019-06" db="EMBL/GenBank/DDBJ databases">
        <title>Genome sequence analysis of &gt;100 Bacillus licheniformis strains suggests intrinsic resistance to this species.</title>
        <authorList>
            <person name="Wels M."/>
            <person name="Siezen R.J."/>
            <person name="Johansen E."/>
            <person name="Stuer-Lauridsen B."/>
            <person name="Bjerre K."/>
            <person name="Nielsen B.K.K."/>
        </authorList>
    </citation>
    <scope>NUCLEOTIDE SEQUENCE [LARGE SCALE GENOMIC DNA]</scope>
    <source>
        <strain evidence="10 12">BAC-15381</strain>
    </source>
</reference>
<dbReference type="GO" id="GO:0015295">
    <property type="term" value="F:solute:proton symporter activity"/>
    <property type="evidence" value="ECO:0007669"/>
    <property type="project" value="TreeGrafter"/>
</dbReference>
<evidence type="ECO:0000313" key="11">
    <source>
        <dbReference type="Proteomes" id="UP000185604"/>
    </source>
</evidence>
<feature type="transmembrane region" description="Helical" evidence="8">
    <location>
        <begin position="66"/>
        <end position="92"/>
    </location>
</feature>
<dbReference type="PANTHER" id="PTHR30003">
    <property type="entry name" value="L-LACTATE PERMEASE"/>
    <property type="match status" value="1"/>
</dbReference>